<dbReference type="RefSeq" id="WP_344992623.1">
    <property type="nucleotide sequence ID" value="NZ_BAABFR010000014.1"/>
</dbReference>
<evidence type="ECO:0000313" key="1">
    <source>
        <dbReference type="EMBL" id="GAA4387968.1"/>
    </source>
</evidence>
<dbReference type="EMBL" id="BAABFR010000014">
    <property type="protein sequence ID" value="GAA4387968.1"/>
    <property type="molecule type" value="Genomic_DNA"/>
</dbReference>
<sequence>MSISPGWTVETIREFVYGYQRMPHGTKVAFMRERGVTRRQLTRWCDAVFDGDLDAGLIPREGGQVTKAPQRRVAARAQASRDAEVDQLRKLEATNEALGKAIGLLHKLNAADSVYSVTVDRGQNWLITQVGDPTSGFALRGDGPAPGAAAPSGTR</sequence>
<proteinExistence type="predicted"/>
<accession>A0ABP8JB13</accession>
<protein>
    <recommendedName>
        <fullName evidence="3">Transposase</fullName>
    </recommendedName>
</protein>
<evidence type="ECO:0000313" key="2">
    <source>
        <dbReference type="Proteomes" id="UP001500635"/>
    </source>
</evidence>
<name>A0ABP8JB13_9ACTN</name>
<evidence type="ECO:0008006" key="3">
    <source>
        <dbReference type="Google" id="ProtNLM"/>
    </source>
</evidence>
<comment type="caution">
    <text evidence="1">The sequence shown here is derived from an EMBL/GenBank/DDBJ whole genome shotgun (WGS) entry which is preliminary data.</text>
</comment>
<gene>
    <name evidence="1" type="ORF">GCM10023147_13070</name>
</gene>
<dbReference type="Proteomes" id="UP001500635">
    <property type="component" value="Unassembled WGS sequence"/>
</dbReference>
<keyword evidence="2" id="KW-1185">Reference proteome</keyword>
<reference evidence="2" key="1">
    <citation type="journal article" date="2019" name="Int. J. Syst. Evol. Microbiol.">
        <title>The Global Catalogue of Microorganisms (GCM) 10K type strain sequencing project: providing services to taxonomists for standard genome sequencing and annotation.</title>
        <authorList>
            <consortium name="The Broad Institute Genomics Platform"/>
            <consortium name="The Broad Institute Genome Sequencing Center for Infectious Disease"/>
            <person name="Wu L."/>
            <person name="Ma J."/>
        </authorList>
    </citation>
    <scope>NUCLEOTIDE SEQUENCE [LARGE SCALE GENOMIC DNA]</scope>
    <source>
        <strain evidence="2">JCM 17688</strain>
    </source>
</reference>
<organism evidence="1 2">
    <name type="scientific">Tsukamurella soli</name>
    <dbReference type="NCBI Taxonomy" id="644556"/>
    <lineage>
        <taxon>Bacteria</taxon>
        <taxon>Bacillati</taxon>
        <taxon>Actinomycetota</taxon>
        <taxon>Actinomycetes</taxon>
        <taxon>Mycobacteriales</taxon>
        <taxon>Tsukamurellaceae</taxon>
        <taxon>Tsukamurella</taxon>
    </lineage>
</organism>